<sequence>MRLILLLVLFSFLSVYASGQSSFLKKLNSPPDSSYIASYKNDLVVRLYTSRKYMGQQLIDGSLNKKLNYLPSNNYLVGFGINYKLLGINAGFSLPSMRMPVDKYGKTTFLDFQTHLYLRRVTFDLFSHVFWGQYLNNSHDILRSPPPESFYYTRPDIRAYAVNAEMNYNFNYSRFSFRAPFLQDEWQKKSAGSFFAGGGVYWDGSDADSSFVPSGIAVPDFYNGINFKRWEWLAVAATGGYAHTFVIDKRFFIMLSAIGGIGVGRSTLTDMDNRDYHTYSPFYKLTERFGAGYQFGRVYVGATCVNMDMLMGSPPDGTRIHYRSGNIRANVAYRFSLNKEIRIFPGRK</sequence>
<reference evidence="2 3" key="1">
    <citation type="submission" date="2018-03" db="EMBL/GenBank/DDBJ databases">
        <title>Genomic Encyclopedia of Archaeal and Bacterial Type Strains, Phase II (KMG-II): from individual species to whole genera.</title>
        <authorList>
            <person name="Goeker M."/>
        </authorList>
    </citation>
    <scope>NUCLEOTIDE SEQUENCE [LARGE SCALE GENOMIC DNA]</scope>
    <source>
        <strain evidence="2 3">DSM 27267</strain>
    </source>
</reference>
<dbReference type="OrthoDB" id="975269at2"/>
<gene>
    <name evidence="2" type="ORF">CLV93_10215</name>
    <name evidence="1" type="ORF">JCM18694_06510</name>
</gene>
<proteinExistence type="predicted"/>
<evidence type="ECO:0000313" key="4">
    <source>
        <dbReference type="Proteomes" id="UP000396862"/>
    </source>
</evidence>
<keyword evidence="4" id="KW-1185">Reference proteome</keyword>
<evidence type="ECO:0000313" key="2">
    <source>
        <dbReference type="EMBL" id="PSK84231.1"/>
    </source>
</evidence>
<dbReference type="EMBL" id="BLAU01000001">
    <property type="protein sequence ID" value="GET20405.1"/>
    <property type="molecule type" value="Genomic_DNA"/>
</dbReference>
<evidence type="ECO:0000313" key="3">
    <source>
        <dbReference type="Proteomes" id="UP000240621"/>
    </source>
</evidence>
<dbReference type="Proteomes" id="UP000396862">
    <property type="component" value="Unassembled WGS sequence"/>
</dbReference>
<dbReference type="EMBL" id="PYGC01000002">
    <property type="protein sequence ID" value="PSK84231.1"/>
    <property type="molecule type" value="Genomic_DNA"/>
</dbReference>
<dbReference type="RefSeq" id="WP_106540843.1">
    <property type="nucleotide sequence ID" value="NZ_BLAU01000001.1"/>
</dbReference>
<dbReference type="AlphaFoldDB" id="A0A2P8CGX9"/>
<comment type="caution">
    <text evidence="2">The sequence shown here is derived from an EMBL/GenBank/DDBJ whole genome shotgun (WGS) entry which is preliminary data.</text>
</comment>
<dbReference type="InterPro" id="IPR025535">
    <property type="entry name" value="DUF4421"/>
</dbReference>
<name>A0A2P8CGX9_9BACT</name>
<accession>A0A2P8CGX9</accession>
<organism evidence="2 3">
    <name type="scientific">Prolixibacter denitrificans</name>
    <dbReference type="NCBI Taxonomy" id="1541063"/>
    <lineage>
        <taxon>Bacteria</taxon>
        <taxon>Pseudomonadati</taxon>
        <taxon>Bacteroidota</taxon>
        <taxon>Bacteroidia</taxon>
        <taxon>Marinilabiliales</taxon>
        <taxon>Prolixibacteraceae</taxon>
        <taxon>Prolixibacter</taxon>
    </lineage>
</organism>
<dbReference type="Pfam" id="PF14391">
    <property type="entry name" value="DUF4421"/>
    <property type="match status" value="1"/>
</dbReference>
<reference evidence="1 4" key="2">
    <citation type="submission" date="2019-10" db="EMBL/GenBank/DDBJ databases">
        <title>Prolixibacter strains distinguished by the presence of nitrate reductase genes were adept at nitrate-dependent anaerobic corrosion of metallic iron and carbon steel.</title>
        <authorList>
            <person name="Iino T."/>
            <person name="Shono N."/>
            <person name="Ito K."/>
            <person name="Nakamura R."/>
            <person name="Sueoka K."/>
            <person name="Harayama S."/>
            <person name="Ohkuma M."/>
        </authorList>
    </citation>
    <scope>NUCLEOTIDE SEQUENCE [LARGE SCALE GENOMIC DNA]</scope>
    <source>
        <strain evidence="1 4">MIC1-1</strain>
    </source>
</reference>
<dbReference type="Proteomes" id="UP000240621">
    <property type="component" value="Unassembled WGS sequence"/>
</dbReference>
<evidence type="ECO:0000313" key="1">
    <source>
        <dbReference type="EMBL" id="GET20405.1"/>
    </source>
</evidence>
<protein>
    <submittedName>
        <fullName evidence="2">Uncharacterized protein DUF4421</fullName>
    </submittedName>
</protein>